<dbReference type="PANTHER" id="PTHR37806:SF1">
    <property type="entry name" value="PEPTIDASE C39-LIKE DOMAIN-CONTAINING PROTEIN"/>
    <property type="match status" value="1"/>
</dbReference>
<evidence type="ECO:0000313" key="2">
    <source>
        <dbReference type="EMBL" id="MBC5688613.1"/>
    </source>
</evidence>
<dbReference type="InterPro" id="IPR039564">
    <property type="entry name" value="Peptidase_C39-like"/>
</dbReference>
<dbReference type="Proteomes" id="UP000652477">
    <property type="component" value="Unassembled WGS sequence"/>
</dbReference>
<dbReference type="PANTHER" id="PTHR37806">
    <property type="entry name" value="LMO0724 PROTEIN"/>
    <property type="match status" value="1"/>
</dbReference>
<dbReference type="RefSeq" id="WP_186875217.1">
    <property type="nucleotide sequence ID" value="NZ_JACOPF010000001.1"/>
</dbReference>
<feature type="domain" description="Peptidase C39-like" evidence="1">
    <location>
        <begin position="4"/>
        <end position="180"/>
    </location>
</feature>
<dbReference type="Gene3D" id="3.90.70.10">
    <property type="entry name" value="Cysteine proteinases"/>
    <property type="match status" value="1"/>
</dbReference>
<evidence type="ECO:0000259" key="1">
    <source>
        <dbReference type="Pfam" id="PF13529"/>
    </source>
</evidence>
<gene>
    <name evidence="2" type="ORF">H8S37_06675</name>
</gene>
<sequence length="210" mass="23957">MIRINVPYIDQSRRYPTGCESVSATMLLRFLGVELTVDEFIQDYLPCRAFETVNGEIYGPSPYEYFCGSPYDEDAFGCYAPVICSALEKVLGEPGIKAQLGERAFKVLDETGQTIEYLTKTYIDKGMPVILWACINMRAPVIGPQWMLLDTKETFTWISNEHCMVMTGYDANGYYFNDPYENKGSVYYEKKLTKDRFAAQHMQAIGVQEI</sequence>
<reference evidence="2" key="1">
    <citation type="submission" date="2020-08" db="EMBL/GenBank/DDBJ databases">
        <title>Genome public.</title>
        <authorList>
            <person name="Liu C."/>
            <person name="Sun Q."/>
        </authorList>
    </citation>
    <scope>NUCLEOTIDE SEQUENCE</scope>
    <source>
        <strain evidence="2">NSJ-55</strain>
    </source>
</reference>
<keyword evidence="3" id="KW-1185">Reference proteome</keyword>
<evidence type="ECO:0000313" key="3">
    <source>
        <dbReference type="Proteomes" id="UP000652477"/>
    </source>
</evidence>
<protein>
    <submittedName>
        <fullName evidence="2">C39 family peptidase</fullName>
    </submittedName>
</protein>
<name>A0A923LHW5_9FIRM</name>
<dbReference type="EMBL" id="JACOPF010000001">
    <property type="protein sequence ID" value="MBC5688613.1"/>
    <property type="molecule type" value="Genomic_DNA"/>
</dbReference>
<organism evidence="2 3">
    <name type="scientific">Mediterraneibacter hominis</name>
    <dbReference type="NCBI Taxonomy" id="2763054"/>
    <lineage>
        <taxon>Bacteria</taxon>
        <taxon>Bacillati</taxon>
        <taxon>Bacillota</taxon>
        <taxon>Clostridia</taxon>
        <taxon>Lachnospirales</taxon>
        <taxon>Lachnospiraceae</taxon>
        <taxon>Mediterraneibacter</taxon>
    </lineage>
</organism>
<comment type="caution">
    <text evidence="2">The sequence shown here is derived from an EMBL/GenBank/DDBJ whole genome shotgun (WGS) entry which is preliminary data.</text>
</comment>
<accession>A0A923LHW5</accession>
<proteinExistence type="predicted"/>
<dbReference type="AlphaFoldDB" id="A0A923LHW5"/>
<dbReference type="Pfam" id="PF13529">
    <property type="entry name" value="Peptidase_C39_2"/>
    <property type="match status" value="1"/>
</dbReference>